<feature type="domain" description="Transposase IS204/IS1001/IS1096/IS1165 DDE" evidence="1">
    <location>
        <begin position="1"/>
        <end position="74"/>
    </location>
</feature>
<dbReference type="InterPro" id="IPR002560">
    <property type="entry name" value="Transposase_DDE"/>
</dbReference>
<dbReference type="AlphaFoldDB" id="A0A2S6ZM83"/>
<evidence type="ECO:0000259" key="1">
    <source>
        <dbReference type="Pfam" id="PF01610"/>
    </source>
</evidence>
<sequence length="83" mass="9553">MWRPFRTWVGKNAAKAAIVFDKFPILPRLSDALGRVRRQQYKRLQGKDRASLKGQRCTRLSHRQHLALDGRQALKSGWPPTSA</sequence>
<gene>
    <name evidence="2" type="ORF">XthCFBP4691_00090</name>
</gene>
<dbReference type="RefSeq" id="WP_128418529.1">
    <property type="nucleotide sequence ID" value="NZ_CP049017.1"/>
</dbReference>
<accession>A0A2S6ZM83</accession>
<dbReference type="Pfam" id="PF01610">
    <property type="entry name" value="DDE_Tnp_ISL3"/>
    <property type="match status" value="1"/>
</dbReference>
<reference evidence="2 3" key="1">
    <citation type="submission" date="2016-08" db="EMBL/GenBank/DDBJ databases">
        <title>Evolution of the type three secretion system and type three effector repertoires in Xanthomonas.</title>
        <authorList>
            <person name="Merda D."/>
            <person name="Briand M."/>
            <person name="Bosis E."/>
            <person name="Rousseau C."/>
            <person name="Portier P."/>
            <person name="Jacques M.-A."/>
            <person name="Fischer-Le Saux M."/>
        </authorList>
    </citation>
    <scope>NUCLEOTIDE SEQUENCE [LARGE SCALE GENOMIC DNA]</scope>
    <source>
        <strain evidence="2 3">CFBP 4691</strain>
    </source>
</reference>
<evidence type="ECO:0000313" key="2">
    <source>
        <dbReference type="EMBL" id="PPT93316.1"/>
    </source>
</evidence>
<dbReference type="Proteomes" id="UP000239898">
    <property type="component" value="Unassembled WGS sequence"/>
</dbReference>
<evidence type="ECO:0000313" key="3">
    <source>
        <dbReference type="Proteomes" id="UP000239898"/>
    </source>
</evidence>
<keyword evidence="3" id="KW-1185">Reference proteome</keyword>
<proteinExistence type="predicted"/>
<organism evidence="2 3">
    <name type="scientific">Xanthomonas theicola</name>
    <dbReference type="NCBI Taxonomy" id="56464"/>
    <lineage>
        <taxon>Bacteria</taxon>
        <taxon>Pseudomonadati</taxon>
        <taxon>Pseudomonadota</taxon>
        <taxon>Gammaproteobacteria</taxon>
        <taxon>Lysobacterales</taxon>
        <taxon>Lysobacteraceae</taxon>
        <taxon>Xanthomonas</taxon>
    </lineage>
</organism>
<protein>
    <recommendedName>
        <fullName evidence="1">Transposase IS204/IS1001/IS1096/IS1165 DDE domain-containing protein</fullName>
    </recommendedName>
</protein>
<comment type="caution">
    <text evidence="2">The sequence shown here is derived from an EMBL/GenBank/DDBJ whole genome shotgun (WGS) entry which is preliminary data.</text>
</comment>
<dbReference type="EMBL" id="MIGX01000001">
    <property type="protein sequence ID" value="PPT93316.1"/>
    <property type="molecule type" value="Genomic_DNA"/>
</dbReference>
<name>A0A2S6ZM83_9XANT</name>